<organism evidence="1 2">
    <name type="scientific">Rhodovibrio sodomensis</name>
    <dbReference type="NCBI Taxonomy" id="1088"/>
    <lineage>
        <taxon>Bacteria</taxon>
        <taxon>Pseudomonadati</taxon>
        <taxon>Pseudomonadota</taxon>
        <taxon>Alphaproteobacteria</taxon>
        <taxon>Rhodospirillales</taxon>
        <taxon>Rhodovibrionaceae</taxon>
        <taxon>Rhodovibrio</taxon>
    </lineage>
</organism>
<evidence type="ECO:0000313" key="1">
    <source>
        <dbReference type="EMBL" id="MBK1667583.1"/>
    </source>
</evidence>
<name>A0ABS1DCW1_9PROT</name>
<accession>A0ABS1DCW1</accession>
<dbReference type="Proteomes" id="UP001296873">
    <property type="component" value="Unassembled WGS sequence"/>
</dbReference>
<keyword evidence="2" id="KW-1185">Reference proteome</keyword>
<protein>
    <submittedName>
        <fullName evidence="1">Uncharacterized protein</fullName>
    </submittedName>
</protein>
<gene>
    <name evidence="1" type="ORF">CKO28_05995</name>
</gene>
<evidence type="ECO:0000313" key="2">
    <source>
        <dbReference type="Proteomes" id="UP001296873"/>
    </source>
</evidence>
<sequence length="162" mass="17415">MRLVDLANEVGPDVEGHLPEAATTVLTHLIGQSMVKNDLDFADRDVAVSTVFAICLAGTILVDGLEKSGHQVQPASMFALATRRLLADIHPDDAERKRIFLEGVAEFQAVAAGKRDDWKKLTDGVCQATVGAVFAADPRYVDMLAPLIGPLHTERVKLTNAA</sequence>
<reference evidence="1 2" key="1">
    <citation type="journal article" date="2020" name="Microorganisms">
        <title>Osmotic Adaptation and Compatible Solute Biosynthesis of Phototrophic Bacteria as Revealed from Genome Analyses.</title>
        <authorList>
            <person name="Imhoff J.F."/>
            <person name="Rahn T."/>
            <person name="Kunzel S."/>
            <person name="Keller A."/>
            <person name="Neulinger S.C."/>
        </authorList>
    </citation>
    <scope>NUCLEOTIDE SEQUENCE [LARGE SCALE GENOMIC DNA]</scope>
    <source>
        <strain evidence="1 2">DSM 9895</strain>
    </source>
</reference>
<proteinExistence type="predicted"/>
<comment type="caution">
    <text evidence="1">The sequence shown here is derived from an EMBL/GenBank/DDBJ whole genome shotgun (WGS) entry which is preliminary data.</text>
</comment>
<dbReference type="EMBL" id="NRRL01000009">
    <property type="protein sequence ID" value="MBK1667583.1"/>
    <property type="molecule type" value="Genomic_DNA"/>
</dbReference>